<dbReference type="PANTHER" id="PTHR12526">
    <property type="entry name" value="GLYCOSYLTRANSFERASE"/>
    <property type="match status" value="1"/>
</dbReference>
<name>A0A1G7RD21_9BACT</name>
<evidence type="ECO:0000259" key="1">
    <source>
        <dbReference type="Pfam" id="PF00534"/>
    </source>
</evidence>
<dbReference type="GO" id="GO:0016757">
    <property type="term" value="F:glycosyltransferase activity"/>
    <property type="evidence" value="ECO:0007669"/>
    <property type="project" value="InterPro"/>
</dbReference>
<dbReference type="SUPFAM" id="SSF53756">
    <property type="entry name" value="UDP-Glycosyltransferase/glycogen phosphorylase"/>
    <property type="match status" value="1"/>
</dbReference>
<organism evidence="3 4">
    <name type="scientific">Dyadobacter soli</name>
    <dbReference type="NCBI Taxonomy" id="659014"/>
    <lineage>
        <taxon>Bacteria</taxon>
        <taxon>Pseudomonadati</taxon>
        <taxon>Bacteroidota</taxon>
        <taxon>Cytophagia</taxon>
        <taxon>Cytophagales</taxon>
        <taxon>Spirosomataceae</taxon>
        <taxon>Dyadobacter</taxon>
    </lineage>
</organism>
<accession>A0A1G7RD21</accession>
<keyword evidence="4" id="KW-1185">Reference proteome</keyword>
<gene>
    <name evidence="3" type="ORF">SAMN04487996_11514</name>
</gene>
<dbReference type="PANTHER" id="PTHR12526:SF630">
    <property type="entry name" value="GLYCOSYLTRANSFERASE"/>
    <property type="match status" value="1"/>
</dbReference>
<dbReference type="CDD" id="cd03820">
    <property type="entry name" value="GT4_AmsD-like"/>
    <property type="match status" value="1"/>
</dbReference>
<evidence type="ECO:0000259" key="2">
    <source>
        <dbReference type="Pfam" id="PF13439"/>
    </source>
</evidence>
<dbReference type="EMBL" id="FNAN01000015">
    <property type="protein sequence ID" value="SDG08545.1"/>
    <property type="molecule type" value="Genomic_DNA"/>
</dbReference>
<dbReference type="Pfam" id="PF00534">
    <property type="entry name" value="Glycos_transf_1"/>
    <property type="match status" value="1"/>
</dbReference>
<keyword evidence="3" id="KW-0808">Transferase</keyword>
<dbReference type="RefSeq" id="WP_090155162.1">
    <property type="nucleotide sequence ID" value="NZ_FNAN01000015.1"/>
</dbReference>
<dbReference type="Pfam" id="PF13439">
    <property type="entry name" value="Glyco_transf_4"/>
    <property type="match status" value="1"/>
</dbReference>
<dbReference type="STRING" id="659014.SAMN04487996_11514"/>
<feature type="domain" description="Glycosyltransferase subfamily 4-like N-terminal" evidence="2">
    <location>
        <begin position="14"/>
        <end position="171"/>
    </location>
</feature>
<proteinExistence type="predicted"/>
<dbReference type="Gene3D" id="3.40.50.2000">
    <property type="entry name" value="Glycogen Phosphorylase B"/>
    <property type="match status" value="2"/>
</dbReference>
<evidence type="ECO:0000313" key="3">
    <source>
        <dbReference type="EMBL" id="SDG08545.1"/>
    </source>
</evidence>
<dbReference type="Proteomes" id="UP000198748">
    <property type="component" value="Unassembled WGS sequence"/>
</dbReference>
<sequence length="359" mass="40781">MPNIVFFIYNISAVGGTERVASVIINELAKRNYNIHVLGLYGDPAKVFFPFEPNVKVTSLHIDTMKGIRKILYSHHKIRQFVNSNHIDSFVTVESIMATYSVPALAFTGIRHIVWEHFNFKVNLGIPARSFARQLALCFADRIITLTTRDIQFWKQGSWYQHAQLVHIPNPMFLEEQQMNDNPSKTVISVGRLTFQKGFDQLVDAWRALPVELRKEWKLLIIGDGEVRPDLERKITEHGIGDSVELVGATKAVFTYFQEASIYCLSSRFEGLPMVLLEALAFHLPIVAFDCDTGPEELIEDGKNGILVEAGNVKKLSQSLAALMQDDDLRGRMRTYKSQRLHSLELGGIMEQWGQVFTK</sequence>
<reference evidence="4" key="1">
    <citation type="submission" date="2016-10" db="EMBL/GenBank/DDBJ databases">
        <authorList>
            <person name="Varghese N."/>
            <person name="Submissions S."/>
        </authorList>
    </citation>
    <scope>NUCLEOTIDE SEQUENCE [LARGE SCALE GENOMIC DNA]</scope>
    <source>
        <strain evidence="4">DSM 25329</strain>
    </source>
</reference>
<dbReference type="InterPro" id="IPR001296">
    <property type="entry name" value="Glyco_trans_1"/>
</dbReference>
<feature type="domain" description="Glycosyl transferase family 1" evidence="1">
    <location>
        <begin position="179"/>
        <end position="338"/>
    </location>
</feature>
<dbReference type="AlphaFoldDB" id="A0A1G7RD21"/>
<evidence type="ECO:0000313" key="4">
    <source>
        <dbReference type="Proteomes" id="UP000198748"/>
    </source>
</evidence>
<dbReference type="InterPro" id="IPR028098">
    <property type="entry name" value="Glyco_trans_4-like_N"/>
</dbReference>
<dbReference type="OrthoDB" id="1522162at2"/>
<protein>
    <submittedName>
        <fullName evidence="3">Glycosyltransferase involved in cell wall bisynthesis</fullName>
    </submittedName>
</protein>